<dbReference type="Pfam" id="PF04607">
    <property type="entry name" value="RelA_SpoT"/>
    <property type="match status" value="1"/>
</dbReference>
<dbReference type="RefSeq" id="WP_234658073.1">
    <property type="nucleotide sequence ID" value="NZ_CP094997.1"/>
</dbReference>
<gene>
    <name evidence="2" type="ORF">LXM26_26520</name>
</gene>
<dbReference type="Gene3D" id="1.10.287.860">
    <property type="entry name" value="Nucleotidyltransferase"/>
    <property type="match status" value="1"/>
</dbReference>
<keyword evidence="3" id="KW-1185">Reference proteome</keyword>
<dbReference type="SMART" id="SM00954">
    <property type="entry name" value="RelA_SpoT"/>
    <property type="match status" value="1"/>
</dbReference>
<protein>
    <recommendedName>
        <fullName evidence="1">RelA/SpoT domain-containing protein</fullName>
    </recommendedName>
</protein>
<dbReference type="PANTHER" id="PTHR41773:SF1">
    <property type="entry name" value="RELA_SPOT DOMAIN-CONTAINING PROTEIN"/>
    <property type="match status" value="1"/>
</dbReference>
<dbReference type="SUPFAM" id="SSF81301">
    <property type="entry name" value="Nucleotidyltransferase"/>
    <property type="match status" value="1"/>
</dbReference>
<comment type="caution">
    <text evidence="2">The sequence shown here is derived from an EMBL/GenBank/DDBJ whole genome shotgun (WGS) entry which is preliminary data.</text>
</comment>
<dbReference type="Gene3D" id="3.30.460.10">
    <property type="entry name" value="Beta Polymerase, domain 2"/>
    <property type="match status" value="1"/>
</dbReference>
<dbReference type="AlphaFoldDB" id="A0A9X1TG51"/>
<evidence type="ECO:0000313" key="2">
    <source>
        <dbReference type="EMBL" id="MCF0065096.1"/>
    </source>
</evidence>
<accession>A0A9X1TG51</accession>
<evidence type="ECO:0000259" key="1">
    <source>
        <dbReference type="SMART" id="SM00954"/>
    </source>
</evidence>
<dbReference type="CDD" id="cd05399">
    <property type="entry name" value="NT_Rel-Spo_like"/>
    <property type="match status" value="1"/>
</dbReference>
<dbReference type="GO" id="GO:0015969">
    <property type="term" value="P:guanosine tetraphosphate metabolic process"/>
    <property type="evidence" value="ECO:0007669"/>
    <property type="project" value="InterPro"/>
</dbReference>
<dbReference type="PANTHER" id="PTHR41773">
    <property type="entry name" value="GTP PYROPHOSPHATASE-RELATED"/>
    <property type="match status" value="1"/>
</dbReference>
<dbReference type="Proteomes" id="UP001139000">
    <property type="component" value="Unassembled WGS sequence"/>
</dbReference>
<proteinExistence type="predicted"/>
<sequence>MNVAEYLAAHERNTNSYKDFVDEVIFTIKEECEAKGLKIADIKGRVKTRQSLADKIERHRIENPEQHVFDYAGVRIVCLFEEEKRVFSNLLNELFDVSWQSDKKESLGVAHMGYQSIHTCVAFGDSYSGTRYRKFKGYVCEVQVTTVLLEAWALINHTIVYKNENSVPISLQRELNNVSSLLEVAQNIFDEAFKKRTAYLVKLGTLSNNSLLIQLIDYDSLTVYSENKYPELKISEFWQNSLIVDLNKNKYKNLSDIDNVVNKAKEFIEYYMDKRPDLFQFSTDILTKSLGYIDFEFRSRHDFAESTLRAFEHFENHRIGKRI</sequence>
<feature type="domain" description="RelA/SpoT" evidence="1">
    <location>
        <begin position="44"/>
        <end position="167"/>
    </location>
</feature>
<dbReference type="InterPro" id="IPR007685">
    <property type="entry name" value="RelA_SpoT"/>
</dbReference>
<organism evidence="2 3">
    <name type="scientific">Dyadobacter chenwenxiniae</name>
    <dbReference type="NCBI Taxonomy" id="2906456"/>
    <lineage>
        <taxon>Bacteria</taxon>
        <taxon>Pseudomonadati</taxon>
        <taxon>Bacteroidota</taxon>
        <taxon>Cytophagia</taxon>
        <taxon>Cytophagales</taxon>
        <taxon>Spirosomataceae</taxon>
        <taxon>Dyadobacter</taxon>
    </lineage>
</organism>
<reference evidence="2" key="1">
    <citation type="submission" date="2021-12" db="EMBL/GenBank/DDBJ databases">
        <title>Novel species in genus Dyadobacter.</title>
        <authorList>
            <person name="Ma C."/>
        </authorList>
    </citation>
    <scope>NUCLEOTIDE SEQUENCE</scope>
    <source>
        <strain evidence="2">LJ419</strain>
    </source>
</reference>
<dbReference type="InterPro" id="IPR043519">
    <property type="entry name" value="NT_sf"/>
</dbReference>
<evidence type="ECO:0000313" key="3">
    <source>
        <dbReference type="Proteomes" id="UP001139000"/>
    </source>
</evidence>
<name>A0A9X1TG51_9BACT</name>
<dbReference type="EMBL" id="JAJTTC010000010">
    <property type="protein sequence ID" value="MCF0065096.1"/>
    <property type="molecule type" value="Genomic_DNA"/>
</dbReference>